<dbReference type="Pfam" id="PF00702">
    <property type="entry name" value="Hydrolase"/>
    <property type="match status" value="1"/>
</dbReference>
<dbReference type="RefSeq" id="WP_013623609.1">
    <property type="nucleotide sequence ID" value="NC_015172.1"/>
</dbReference>
<dbReference type="Gene3D" id="2.70.150.10">
    <property type="entry name" value="Calcium-transporting ATPase, cytoplasmic transduction domain A"/>
    <property type="match status" value="1"/>
</dbReference>
<keyword evidence="10" id="KW-0067">ATP-binding</keyword>
<dbReference type="Gene3D" id="3.40.50.1000">
    <property type="entry name" value="HAD superfamily/HAD-like"/>
    <property type="match status" value="1"/>
</dbReference>
<dbReference type="eggNOG" id="COG2217">
    <property type="taxonomic scope" value="Bacteria"/>
</dbReference>
<keyword evidence="10" id="KW-0547">Nucleotide-binding</keyword>
<dbReference type="GO" id="GO:0046872">
    <property type="term" value="F:metal ion binding"/>
    <property type="evidence" value="ECO:0007669"/>
    <property type="project" value="UniProtKB-KW"/>
</dbReference>
<dbReference type="AlphaFoldDB" id="F0SXJ2"/>
<dbReference type="GO" id="GO:0005886">
    <property type="term" value="C:plasma membrane"/>
    <property type="evidence" value="ECO:0007669"/>
    <property type="project" value="UniProtKB-SubCell"/>
</dbReference>
<evidence type="ECO:0000256" key="2">
    <source>
        <dbReference type="ARBA" id="ARBA00006024"/>
    </source>
</evidence>
<evidence type="ECO:0000256" key="8">
    <source>
        <dbReference type="ARBA" id="ARBA00039103"/>
    </source>
</evidence>
<dbReference type="HOGENOM" id="CLU_001771_6_3_9"/>
<dbReference type="EC" id="7.2.2.21" evidence="8"/>
<keyword evidence="13" id="KW-1185">Reference proteome</keyword>
<evidence type="ECO:0000256" key="3">
    <source>
        <dbReference type="ARBA" id="ARBA00022539"/>
    </source>
</evidence>
<comment type="similarity">
    <text evidence="2 10">Belongs to the cation transport ATPase (P-type) (TC 3.A.3) family. Type IB subfamily.</text>
</comment>
<dbReference type="Gene3D" id="3.40.1110.10">
    <property type="entry name" value="Calcium-transporting ATPase, cytoplasmic domain N"/>
    <property type="match status" value="1"/>
</dbReference>
<dbReference type="InterPro" id="IPR023214">
    <property type="entry name" value="HAD_sf"/>
</dbReference>
<gene>
    <name evidence="12" type="ordered locus">Sgly_0372</name>
</gene>
<evidence type="ECO:0000256" key="10">
    <source>
        <dbReference type="RuleBase" id="RU362081"/>
    </source>
</evidence>
<dbReference type="InterPro" id="IPR044492">
    <property type="entry name" value="P_typ_ATPase_HD_dom"/>
</dbReference>
<evidence type="ECO:0000313" key="12">
    <source>
        <dbReference type="EMBL" id="ADY54738.1"/>
    </source>
</evidence>
<accession>F0SXJ2</accession>
<evidence type="ECO:0000256" key="6">
    <source>
        <dbReference type="ARBA" id="ARBA00022989"/>
    </source>
</evidence>
<dbReference type="InterPro" id="IPR027256">
    <property type="entry name" value="P-typ_ATPase_IB"/>
</dbReference>
<dbReference type="PROSITE" id="PS01229">
    <property type="entry name" value="COF_2"/>
    <property type="match status" value="1"/>
</dbReference>
<dbReference type="GO" id="GO:0016887">
    <property type="term" value="F:ATP hydrolysis activity"/>
    <property type="evidence" value="ECO:0007669"/>
    <property type="project" value="InterPro"/>
</dbReference>
<dbReference type="SUPFAM" id="SSF81653">
    <property type="entry name" value="Calcium ATPase, transduction domain A"/>
    <property type="match status" value="1"/>
</dbReference>
<comment type="subcellular location">
    <subcellularLocation>
        <location evidence="10">Cell membrane</location>
    </subcellularLocation>
    <subcellularLocation>
        <location evidence="1">Membrane</location>
        <topology evidence="1">Multi-pass membrane protein</topology>
    </subcellularLocation>
</comment>
<dbReference type="PANTHER" id="PTHR48085:SF5">
    <property type="entry name" value="CADMIUM_ZINC-TRANSPORTING ATPASE HMA4-RELATED"/>
    <property type="match status" value="1"/>
</dbReference>
<dbReference type="OrthoDB" id="9760364at2"/>
<reference evidence="12 13" key="1">
    <citation type="journal article" date="2011" name="Stand. Genomic Sci.">
        <title>Complete genome sequence of Syntrophobotulus glycolicus type strain (FlGlyR).</title>
        <authorList>
            <person name="Han C."/>
            <person name="Mwirichia R."/>
            <person name="Chertkov O."/>
            <person name="Held B."/>
            <person name="Lapidus A."/>
            <person name="Nolan M."/>
            <person name="Lucas S."/>
            <person name="Hammon N."/>
            <person name="Deshpande S."/>
            <person name="Cheng J.F."/>
            <person name="Tapia R."/>
            <person name="Goodwin L."/>
            <person name="Pitluck S."/>
            <person name="Huntemann M."/>
            <person name="Liolios K."/>
            <person name="Ivanova N."/>
            <person name="Pagani I."/>
            <person name="Mavromatis K."/>
            <person name="Ovchinikova G."/>
            <person name="Pati A."/>
            <person name="Chen A."/>
            <person name="Palaniappan K."/>
            <person name="Land M."/>
            <person name="Hauser L."/>
            <person name="Brambilla E.M."/>
            <person name="Rohde M."/>
            <person name="Spring S."/>
            <person name="Sikorski J."/>
            <person name="Goker M."/>
            <person name="Woyke T."/>
            <person name="Bristow J."/>
            <person name="Eisen J.A."/>
            <person name="Markowitz V."/>
            <person name="Hugenholtz P."/>
            <person name="Kyrpides N.C."/>
            <person name="Klenk H.P."/>
            <person name="Detter J.C."/>
        </authorList>
    </citation>
    <scope>NUCLEOTIDE SEQUENCE [LARGE SCALE GENOMIC DNA]</scope>
    <source>
        <strain evidence="13">DSM 8271 / FlGlyR</strain>
    </source>
</reference>
<evidence type="ECO:0000256" key="5">
    <source>
        <dbReference type="ARBA" id="ARBA00022967"/>
    </source>
</evidence>
<dbReference type="GO" id="GO:0008551">
    <property type="term" value="F:P-type cadmium transporter activity"/>
    <property type="evidence" value="ECO:0007669"/>
    <property type="project" value="UniProtKB-EC"/>
</dbReference>
<dbReference type="SUPFAM" id="SSF56784">
    <property type="entry name" value="HAD-like"/>
    <property type="match status" value="1"/>
</dbReference>
<dbReference type="InterPro" id="IPR051014">
    <property type="entry name" value="Cation_Transport_ATPase_IB"/>
</dbReference>
<dbReference type="CDD" id="cd07550">
    <property type="entry name" value="P-type_ATPase_HM"/>
    <property type="match status" value="1"/>
</dbReference>
<evidence type="ECO:0000256" key="1">
    <source>
        <dbReference type="ARBA" id="ARBA00004141"/>
    </source>
</evidence>
<dbReference type="PANTHER" id="PTHR48085">
    <property type="entry name" value="CADMIUM/ZINC-TRANSPORTING ATPASE HMA2-RELATED"/>
    <property type="match status" value="1"/>
</dbReference>
<keyword evidence="12" id="KW-0378">Hydrolase</keyword>
<proteinExistence type="inferred from homology"/>
<sequence length="692" mass="75542">MRYKIAHELPGRLRLNSGKFAFSQEEGEKIEVYLKLLAGVNKAVATSSTGSILLEYEGDARAGILDAVTALKRDSLPDLGEEYVMVQKRNADFKKGLLHIVRRFLLKHYIIPAPISNVLRIIDSSKFILKGLESLLIKQKIDVAVLDAAAIGVTIGRRSYGTAGSIMFLLSISELLEDWTKKKYKDNLATSLAIHIDKVWVEKDGAEMLIPMSLLMAGDHVVVRTGGMIPVDGQIISGEAMINQAAMTGEALPIQRKEGNMVYNGTLVEEGSIVIRADAVDKETRIHKILNMVENSEHLKAGLQSRTEKLADSIVKYSFLASGLIYLLTRNPIKAISILLVDYSCAIKLSTPLAILSAMSEASRHRIMVKGGKFLEAFANADTIVFDKTGTLTVAEPKVEKVIPFAGQTRENVLKTAACLEEHFPHSMARAVVRQATEEGLCHQEEHSEVEYVVAHGISSRLNGRSVLIGSAHFIFDDEKVIPTPEQKALIDKESGAYSVLYLAIGNQLAGMFCINDPLRPEAKEVVHRLKGLGVKKIIMLTGDSHQAAEAVAAGLKLDEYRAQVLPEDKADYIRSLVEAGHSVIMVGDGVNDSPALTAASVGVAMKDSSDIAREVSDIILLDSKLDDLVYLRELSRKSMKKIKDNYTFIMSFNTFILALGLTGVTTPGTGALLHNLSTLGVSLNSSRKLIK</sequence>
<keyword evidence="10" id="KW-1003">Cell membrane</keyword>
<dbReference type="Pfam" id="PF00122">
    <property type="entry name" value="E1-E2_ATPase"/>
    <property type="match status" value="1"/>
</dbReference>
<organism evidence="12 13">
    <name type="scientific">Syntrophobotulus glycolicus (strain DSM 8271 / FlGlyR)</name>
    <dbReference type="NCBI Taxonomy" id="645991"/>
    <lineage>
        <taxon>Bacteria</taxon>
        <taxon>Bacillati</taxon>
        <taxon>Bacillota</taxon>
        <taxon>Clostridia</taxon>
        <taxon>Eubacteriales</taxon>
        <taxon>Desulfitobacteriaceae</taxon>
        <taxon>Syntrophobotulus</taxon>
    </lineage>
</organism>
<keyword evidence="6" id="KW-1133">Transmembrane helix</keyword>
<dbReference type="Proteomes" id="UP000007488">
    <property type="component" value="Chromosome"/>
</dbReference>
<protein>
    <recommendedName>
        <fullName evidence="8">Cd(2+)-exporting ATPase</fullName>
        <ecNumber evidence="8">7.2.2.21</ecNumber>
    </recommendedName>
</protein>
<dbReference type="InterPro" id="IPR036412">
    <property type="entry name" value="HAD-like_sf"/>
</dbReference>
<keyword evidence="7" id="KW-0472">Membrane</keyword>
<name>F0SXJ2_SYNGF</name>
<evidence type="ECO:0000256" key="4">
    <source>
        <dbReference type="ARBA" id="ARBA00022692"/>
    </source>
</evidence>
<reference evidence="13" key="2">
    <citation type="submission" date="2011-02" db="EMBL/GenBank/DDBJ databases">
        <title>The complete genome of Syntrophobotulus glycolicus DSM 8271.</title>
        <authorList>
            <person name="Lucas S."/>
            <person name="Copeland A."/>
            <person name="Lapidus A."/>
            <person name="Bruce D."/>
            <person name="Goodwin L."/>
            <person name="Pitluck S."/>
            <person name="Kyrpides N."/>
            <person name="Mavromatis K."/>
            <person name="Pagani I."/>
            <person name="Ivanova N."/>
            <person name="Mikhailova N."/>
            <person name="Chertkov O."/>
            <person name="Held B."/>
            <person name="Detter J.C."/>
            <person name="Tapia R."/>
            <person name="Han C."/>
            <person name="Land M."/>
            <person name="Hauser L."/>
            <person name="Markowitz V."/>
            <person name="Cheng J.-F."/>
            <person name="Hugenholtz P."/>
            <person name="Woyke T."/>
            <person name="Wu D."/>
            <person name="Spring S."/>
            <person name="Schroeder M."/>
            <person name="Brambilla E."/>
            <person name="Klenk H.-P."/>
            <person name="Eisen J.A."/>
        </authorList>
    </citation>
    <scope>NUCLEOTIDE SEQUENCE [LARGE SCALE GENOMIC DNA]</scope>
    <source>
        <strain evidence="13">DSM 8271 / FlGlyR</strain>
    </source>
</reference>
<evidence type="ECO:0000313" key="13">
    <source>
        <dbReference type="Proteomes" id="UP000007488"/>
    </source>
</evidence>
<keyword evidence="5" id="KW-1278">Translocase</keyword>
<dbReference type="NCBIfam" id="TIGR01525">
    <property type="entry name" value="ATPase-IB_hvy"/>
    <property type="match status" value="1"/>
</dbReference>
<evidence type="ECO:0000259" key="11">
    <source>
        <dbReference type="Pfam" id="PF00122"/>
    </source>
</evidence>
<dbReference type="InterPro" id="IPR008250">
    <property type="entry name" value="ATPase_P-typ_transduc_dom_A_sf"/>
</dbReference>
<dbReference type="InterPro" id="IPR001757">
    <property type="entry name" value="P_typ_ATPase"/>
</dbReference>
<keyword evidence="10" id="KW-0479">Metal-binding</keyword>
<dbReference type="PRINTS" id="PR00119">
    <property type="entry name" value="CATATPASE"/>
</dbReference>
<feature type="domain" description="P-type ATPase A" evidence="11">
    <location>
        <begin position="197"/>
        <end position="294"/>
    </location>
</feature>
<keyword evidence="3" id="KW-0104">Cadmium</keyword>
<dbReference type="STRING" id="645991.Sgly_0372"/>
<dbReference type="InterPro" id="IPR018303">
    <property type="entry name" value="ATPase_P-typ_P_site"/>
</dbReference>
<dbReference type="SFLD" id="SFLDS00003">
    <property type="entry name" value="Haloacid_Dehalogenase"/>
    <property type="match status" value="1"/>
</dbReference>
<evidence type="ECO:0000256" key="7">
    <source>
        <dbReference type="ARBA" id="ARBA00023136"/>
    </source>
</evidence>
<dbReference type="EMBL" id="CP002547">
    <property type="protein sequence ID" value="ADY54738.1"/>
    <property type="molecule type" value="Genomic_DNA"/>
</dbReference>
<dbReference type="GO" id="GO:0005524">
    <property type="term" value="F:ATP binding"/>
    <property type="evidence" value="ECO:0007669"/>
    <property type="project" value="UniProtKB-UniRule"/>
</dbReference>
<dbReference type="NCBIfam" id="TIGR01494">
    <property type="entry name" value="ATPase_P-type"/>
    <property type="match status" value="1"/>
</dbReference>
<dbReference type="InterPro" id="IPR059000">
    <property type="entry name" value="ATPase_P-type_domA"/>
</dbReference>
<comment type="catalytic activity">
    <reaction evidence="9">
        <text>Cd(2+)(in) + ATP + H2O = Cd(2+)(out) + ADP + phosphate + H(+)</text>
        <dbReference type="Rhea" id="RHEA:12132"/>
        <dbReference type="ChEBI" id="CHEBI:15377"/>
        <dbReference type="ChEBI" id="CHEBI:15378"/>
        <dbReference type="ChEBI" id="CHEBI:30616"/>
        <dbReference type="ChEBI" id="CHEBI:43474"/>
        <dbReference type="ChEBI" id="CHEBI:48775"/>
        <dbReference type="ChEBI" id="CHEBI:456216"/>
        <dbReference type="EC" id="7.2.2.21"/>
    </reaction>
</comment>
<dbReference type="SFLD" id="SFLDF00027">
    <property type="entry name" value="p-type_atpase"/>
    <property type="match status" value="1"/>
</dbReference>
<dbReference type="PROSITE" id="PS00154">
    <property type="entry name" value="ATPASE_E1_E2"/>
    <property type="match status" value="1"/>
</dbReference>
<dbReference type="InterPro" id="IPR023299">
    <property type="entry name" value="ATPase_P-typ_cyto_dom_N"/>
</dbReference>
<dbReference type="KEGG" id="sgy:Sgly_0372"/>
<dbReference type="SFLD" id="SFLDG00002">
    <property type="entry name" value="C1.7:_P-type_atpase_like"/>
    <property type="match status" value="1"/>
</dbReference>
<keyword evidence="4" id="KW-0812">Transmembrane</keyword>
<evidence type="ECO:0000256" key="9">
    <source>
        <dbReference type="ARBA" id="ARBA00049338"/>
    </source>
</evidence>